<evidence type="ECO:0000256" key="1">
    <source>
        <dbReference type="SAM" id="MobiDB-lite"/>
    </source>
</evidence>
<feature type="region of interest" description="Disordered" evidence="1">
    <location>
        <begin position="125"/>
        <end position="152"/>
    </location>
</feature>
<comment type="caution">
    <text evidence="3">The sequence shown here is derived from an EMBL/GenBank/DDBJ whole genome shotgun (WGS) entry which is preliminary data.</text>
</comment>
<gene>
    <name evidence="3" type="ORF">C8F04DRAFT_1268040</name>
</gene>
<keyword evidence="2" id="KW-0472">Membrane</keyword>
<name>A0AAD6SFD9_9AGAR</name>
<evidence type="ECO:0000313" key="3">
    <source>
        <dbReference type="EMBL" id="KAJ7026520.1"/>
    </source>
</evidence>
<accession>A0AAD6SFD9</accession>
<feature type="transmembrane region" description="Helical" evidence="2">
    <location>
        <begin position="76"/>
        <end position="97"/>
    </location>
</feature>
<proteinExistence type="predicted"/>
<keyword evidence="4" id="KW-1185">Reference proteome</keyword>
<dbReference type="Proteomes" id="UP001218188">
    <property type="component" value="Unassembled WGS sequence"/>
</dbReference>
<reference evidence="3" key="1">
    <citation type="submission" date="2023-03" db="EMBL/GenBank/DDBJ databases">
        <title>Massive genome expansion in bonnet fungi (Mycena s.s.) driven by repeated elements and novel gene families across ecological guilds.</title>
        <authorList>
            <consortium name="Lawrence Berkeley National Laboratory"/>
            <person name="Harder C.B."/>
            <person name="Miyauchi S."/>
            <person name="Viragh M."/>
            <person name="Kuo A."/>
            <person name="Thoen E."/>
            <person name="Andreopoulos B."/>
            <person name="Lu D."/>
            <person name="Skrede I."/>
            <person name="Drula E."/>
            <person name="Henrissat B."/>
            <person name="Morin E."/>
            <person name="Kohler A."/>
            <person name="Barry K."/>
            <person name="LaButti K."/>
            <person name="Morin E."/>
            <person name="Salamov A."/>
            <person name="Lipzen A."/>
            <person name="Mereny Z."/>
            <person name="Hegedus B."/>
            <person name="Baldrian P."/>
            <person name="Stursova M."/>
            <person name="Weitz H."/>
            <person name="Taylor A."/>
            <person name="Grigoriev I.V."/>
            <person name="Nagy L.G."/>
            <person name="Martin F."/>
            <person name="Kauserud H."/>
        </authorList>
    </citation>
    <scope>NUCLEOTIDE SEQUENCE</scope>
    <source>
        <strain evidence="3">CBHHK200</strain>
    </source>
</reference>
<organism evidence="3 4">
    <name type="scientific">Mycena alexandri</name>
    <dbReference type="NCBI Taxonomy" id="1745969"/>
    <lineage>
        <taxon>Eukaryota</taxon>
        <taxon>Fungi</taxon>
        <taxon>Dikarya</taxon>
        <taxon>Basidiomycota</taxon>
        <taxon>Agaricomycotina</taxon>
        <taxon>Agaricomycetes</taxon>
        <taxon>Agaricomycetidae</taxon>
        <taxon>Agaricales</taxon>
        <taxon>Marasmiineae</taxon>
        <taxon>Mycenaceae</taxon>
        <taxon>Mycena</taxon>
    </lineage>
</organism>
<evidence type="ECO:0000256" key="2">
    <source>
        <dbReference type="SAM" id="Phobius"/>
    </source>
</evidence>
<sequence>MTYHVISVGVRGTGRSSITHGAGPERAIIRHAATVLSQCHHYWQQAPSSEMFRPVFTPGAIPIPERIRTFCAHRMFLALHCLLLQHGPFLISIWLLLCLIRGKEVLLIPQNILLHMDPGPLVPVSPRHSGSAGHRSISSTACVDESEGDEDQ</sequence>
<keyword evidence="2" id="KW-1133">Transmembrane helix</keyword>
<dbReference type="AlphaFoldDB" id="A0AAD6SFD9"/>
<keyword evidence="2" id="KW-0812">Transmembrane</keyword>
<protein>
    <submittedName>
        <fullName evidence="3">Uncharacterized protein</fullName>
    </submittedName>
</protein>
<evidence type="ECO:0000313" key="4">
    <source>
        <dbReference type="Proteomes" id="UP001218188"/>
    </source>
</evidence>
<dbReference type="EMBL" id="JARJCM010000137">
    <property type="protein sequence ID" value="KAJ7026520.1"/>
    <property type="molecule type" value="Genomic_DNA"/>
</dbReference>